<dbReference type="FunFam" id="3.40.50.300:FF:000316">
    <property type="entry name" value="Putative neuron navigator 3"/>
    <property type="match status" value="1"/>
</dbReference>
<feature type="compositionally biased region" description="Low complexity" evidence="8">
    <location>
        <begin position="295"/>
        <end position="305"/>
    </location>
</feature>
<dbReference type="CTD" id="89795"/>
<evidence type="ECO:0000256" key="4">
    <source>
        <dbReference type="ARBA" id="ARBA00023136"/>
    </source>
</evidence>
<comment type="subcellular location">
    <subcellularLocation>
        <location evidence="1">Nucleus outer membrane</location>
    </subcellularLocation>
</comment>
<feature type="compositionally biased region" description="Polar residues" evidence="8">
    <location>
        <begin position="479"/>
        <end position="489"/>
    </location>
</feature>
<comment type="similarity">
    <text evidence="2">Belongs to the Nav/unc-53 family.</text>
</comment>
<dbReference type="InterPro" id="IPR003593">
    <property type="entry name" value="AAA+_ATPase"/>
</dbReference>
<evidence type="ECO:0000313" key="11">
    <source>
        <dbReference type="RefSeq" id="XP_027603551.1"/>
    </source>
</evidence>
<dbReference type="SMART" id="SM00033">
    <property type="entry name" value="CH"/>
    <property type="match status" value="1"/>
</dbReference>
<feature type="coiled-coil region" evidence="7">
    <location>
        <begin position="1508"/>
        <end position="1591"/>
    </location>
</feature>
<dbReference type="CDD" id="cd21286">
    <property type="entry name" value="CH_NAV3"/>
    <property type="match status" value="1"/>
</dbReference>
<dbReference type="InterPro" id="IPR039041">
    <property type="entry name" value="Nav/unc-53"/>
</dbReference>
<dbReference type="Pfam" id="PF00004">
    <property type="entry name" value="AAA"/>
    <property type="match status" value="1"/>
</dbReference>
<feature type="domain" description="Calponin-homology (CH)" evidence="9">
    <location>
        <begin position="20"/>
        <end position="127"/>
    </location>
</feature>
<dbReference type="Pfam" id="PF23092">
    <property type="entry name" value="Ubiquitin_6"/>
    <property type="match status" value="1"/>
</dbReference>
<keyword evidence="3 7" id="KW-0175">Coiled coil</keyword>
<feature type="compositionally biased region" description="Low complexity" evidence="8">
    <location>
        <begin position="823"/>
        <end position="851"/>
    </location>
</feature>
<dbReference type="InterPro" id="IPR057126">
    <property type="entry name" value="NAV1-like_ubiquitin-like"/>
</dbReference>
<feature type="compositionally biased region" description="Polar residues" evidence="8">
    <location>
        <begin position="1218"/>
        <end position="1233"/>
    </location>
</feature>
<feature type="compositionally biased region" description="Polar residues" evidence="8">
    <location>
        <begin position="499"/>
        <end position="522"/>
    </location>
</feature>
<feature type="compositionally biased region" description="Polar residues" evidence="8">
    <location>
        <begin position="1295"/>
        <end position="1319"/>
    </location>
</feature>
<sequence>MDLSSEMNKHGRNPVSHKLEDQKKIYTDWANHYLAKSGHKRLIKDLQQDIADGVLLAEIIQIIANEKVEDINGCPRSHSQMIENVDVCLSFLAARGVNVQGLSAEEIRNGNLKAILGLFFSLSRYKQQQHHQQQYYQSLVELQQQVPSTSPEISQSKTHQDMQSSLTARYATQSNHSGIATSQKKASRLPGPSRVPAAGSSTKVQGASNLNRRSQSFNSIDKNKPPQYANGNEKADSPKGPHPSAGMNGNVQHPTSTGQQQVSAIPSPSASKPWRSKSMNVKHSATSTMLSVKQPSPATSPTPTSDRLKPPPSEGVKPPSSGQKSMLEKFKLVNARTALRPPLSLSSGPSDSGREDDTFSECGETDVLSGGVNSSGSTSSSPKVSPKLTPPKAGSKNLSNKKSLLQPKDKEEKNRDKNKVCTEKAVKEEKDQVIETSTKKSSKIASLIPKGSKATAAKKESLILSSSGIPKPGSKVPTAKQSTSSTCTGSKEVEKLRTTKGNQSQSTAKSQLNEKASPSSGLASSEEKEPSAGSSAAPSASMAASSGQGTGNGVVQLPQQQQYSHPNTATVAPFIYRTLSENDSTSLPPADSCTSPTKMDLLFSKTAKQCLEEISGEDPETRRMRTVKNIADLRQNLEETMSSLRGTQISHSTLETTFDSTVTTEVNGRSIPSLSSRSAPVTWRLGQASPRLQAGDAPSLGAGYPRSSASRFIHTDPSRFMYTTPLRRAAVSRLGNISQIDMSEKGGGDLDISSEADVGGYMSDGDILGKSLRTDDINSGYMTDGGLSLYTRSLNRIPDLAASRDIIQRGVHDVTLDADSWDDSSSVSSGLSDTLDNLSTDDLNTTSSVSSYSNITASSRKNAHAQLKTDSEKRSVTDSETWGSTEELKKPEEDFDSSVDSSGKWKGLPSGLSEESEKGGQKASVSISQTGSWRRGMTAQVGTTQSRHKAGTSALKTPGKTDDAKASEKVKIPLKGASIQRSPSDAGKSSGDEGKKPPSGIGRSTATGSFGFKKSGLGSSAIITTSGATITSGSATLGKMPKSSAIGGKSNAGRKTSLDGSQNQDDGILHVSSKTTLQYRSLPRPSKSSGSGIPGRGGHRSSTSSIDSNVSSKSAGAAATKLREPSKIGSGRSSPVTINQTDKEKEKVAVSDSESVSLSSSPKSSPTSASASGTPGLRQPGSKYPDIASPTFRRLFGAKASGKAASAPSTEGVKPTSAMPSPSTTLARQGSLESPSSGTGSMGSAGGQSGSSSPLFSKPSDLNADVVSLSHSLASSPASVHSFTSGGLVWAANLSSSSAGSKDTPSYQSMTSLHTSSESIDLPLSHHGSLSGLTTSTQEVQSLLMRTGSVRSTLSESTQLDRNTLPKKGLRYTPSSRQTSQEEGKEWLRSHSTGGLQDTGSQSPLVSPSAISSSATGKYHFSNLVSPTNLSQFNLPGPSMMRSNSIPAQDTSFDLYDDSQLCGSATSLEERPRAISHSGSFRDSMEEVHGSSLSLVSSTSSLYSTAEEKAHSEQIQKLRRELVASQEKVATLTSQLSANAHLVAAFEKSLGNMTGRLQSLTMTAEQKESELIELRETIEMLKAQNSAAQAAIQGALNGPDHTHKDLRIRRQHSSESVSSINSATSHSSIGSGNDADSKKKKKKNWLRSSFKQAFGKKKSTKPPSSHSDIEELTDSSLPSSPKLPHNSGECGATSMKPSQSASAICECTEAEAEIILQLKSELREKELKLTDIRLEALSSAHHLDQIREAMNRMQNEIEILKAENDRLKAETGNTGKPARPSSESSSSTSSSSSRQSLGLSLNNLNITESVTSDILLDDVTDGALHKGHSVKILVTINKGYSRAKDQKPHAYLIGSIGVSGKTKWDVLDGVIRRLFKEYIFRVDPTTSLGLSSDCIASYCIGDVIRAHSLEVPELLPCGYLVGDNNIITVNLKGVEENSLDSFVFDTLIPKPITQRYFNLLMEHRRIILSGPSGTGKTYLANRLAEYIITKSGRKKTEDAVATFNVDHKSSKDLRQYLANLAEQCSADNNGADLPVVIILDNLHHISSLSDIFNGFLNCKYNKCPYIIGTMNQGVSSSPNLELHHNFRWVLCANHTEPVKGFLGRYLRRKLIETEIEKNVRNNELMKIIDWIPKTWHHLNSFLETHSSSDVTIGPRLFLPCPMDVDGSRVWFTDLWNYSLVPYLLEAVREGLQMYGKRAPWEDPSKWVADTYPWSSASQQHEWPSLLQLRPEDVGYEGYASAKEGTTSKHVPQTDTEGDPLMNMLMRLQEAANYSSAQSCDSDSTSHHDDILDSSLESTL</sequence>
<dbReference type="InterPro" id="IPR036872">
    <property type="entry name" value="CH_dom_sf"/>
</dbReference>
<evidence type="ECO:0000256" key="7">
    <source>
        <dbReference type="SAM" id="Coils"/>
    </source>
</evidence>
<dbReference type="Pfam" id="PF00307">
    <property type="entry name" value="CH"/>
    <property type="match status" value="1"/>
</dbReference>
<feature type="compositionally biased region" description="Polar residues" evidence="8">
    <location>
        <begin position="199"/>
        <end position="220"/>
    </location>
</feature>
<feature type="region of interest" description="Disordered" evidence="8">
    <location>
        <begin position="147"/>
        <end position="554"/>
    </location>
</feature>
<keyword evidence="5" id="KW-0539">Nucleus</keyword>
<dbReference type="Gene3D" id="1.10.418.10">
    <property type="entry name" value="Calponin-like domain"/>
    <property type="match status" value="1"/>
</dbReference>
<accession>A0A6J2IUT5</accession>
<feature type="compositionally biased region" description="Low complexity" evidence="8">
    <location>
        <begin position="339"/>
        <end position="351"/>
    </location>
</feature>
<feature type="region of interest" description="Disordered" evidence="8">
    <location>
        <begin position="1295"/>
        <end position="1320"/>
    </location>
</feature>
<evidence type="ECO:0000313" key="10">
    <source>
        <dbReference type="Proteomes" id="UP000504627"/>
    </source>
</evidence>
<keyword evidence="4" id="KW-0472">Membrane</keyword>
<dbReference type="RefSeq" id="XP_027603551.1">
    <property type="nucleotide sequence ID" value="XM_027747750.2"/>
</dbReference>
<feature type="compositionally biased region" description="Low complexity" evidence="8">
    <location>
        <begin position="1150"/>
        <end position="1172"/>
    </location>
</feature>
<dbReference type="GO" id="GO:0016887">
    <property type="term" value="F:ATP hydrolysis activity"/>
    <property type="evidence" value="ECO:0007669"/>
    <property type="project" value="InterPro"/>
</dbReference>
<evidence type="ECO:0000256" key="3">
    <source>
        <dbReference type="ARBA" id="ARBA00023054"/>
    </source>
</evidence>
<feature type="compositionally biased region" description="Polar residues" evidence="8">
    <location>
        <begin position="277"/>
        <end position="294"/>
    </location>
</feature>
<evidence type="ECO:0000256" key="1">
    <source>
        <dbReference type="ARBA" id="ARBA00004649"/>
    </source>
</evidence>
<evidence type="ECO:0000256" key="6">
    <source>
        <dbReference type="ARBA" id="ARBA00067343"/>
    </source>
</evidence>
<feature type="compositionally biased region" description="Low complexity" evidence="8">
    <location>
        <begin position="1616"/>
        <end position="1633"/>
    </location>
</feature>
<evidence type="ECO:0000256" key="5">
    <source>
        <dbReference type="ARBA" id="ARBA00023242"/>
    </source>
</evidence>
<dbReference type="GO" id="GO:0005640">
    <property type="term" value="C:nuclear outer membrane"/>
    <property type="evidence" value="ECO:0007669"/>
    <property type="project" value="UniProtKB-SubCell"/>
</dbReference>
<feature type="compositionally biased region" description="Polar residues" evidence="8">
    <location>
        <begin position="247"/>
        <end position="270"/>
    </location>
</feature>
<feature type="compositionally biased region" description="Basic and acidic residues" evidence="8">
    <location>
        <begin position="959"/>
        <end position="971"/>
    </location>
</feature>
<dbReference type="InterPro" id="IPR057568">
    <property type="entry name" value="CortBP2_NAV1-like_AAA_lid"/>
</dbReference>
<feature type="compositionally biased region" description="Low complexity" evidence="8">
    <location>
        <begin position="367"/>
        <end position="392"/>
    </location>
</feature>
<dbReference type="FunFam" id="1.10.418.10:FF:000018">
    <property type="entry name" value="Neuron navigator 2"/>
    <property type="match status" value="1"/>
</dbReference>
<reference evidence="11" key="1">
    <citation type="submission" date="2025-08" db="UniProtKB">
        <authorList>
            <consortium name="RefSeq"/>
        </authorList>
    </citation>
    <scope>IDENTIFICATION</scope>
    <source>
        <tissue evidence="11">Muscle</tissue>
    </source>
</reference>
<evidence type="ECO:0000256" key="2">
    <source>
        <dbReference type="ARBA" id="ARBA00006255"/>
    </source>
</evidence>
<feature type="compositionally biased region" description="Low complexity" evidence="8">
    <location>
        <begin position="1101"/>
        <end position="1114"/>
    </location>
</feature>
<dbReference type="InterPro" id="IPR003959">
    <property type="entry name" value="ATPase_AAA_core"/>
</dbReference>
<feature type="compositionally biased region" description="Basic and acidic residues" evidence="8">
    <location>
        <begin position="407"/>
        <end position="433"/>
    </location>
</feature>
<dbReference type="InterPro" id="IPR001715">
    <property type="entry name" value="CH_dom"/>
</dbReference>
<feature type="compositionally biased region" description="Basic and acidic residues" evidence="8">
    <location>
        <begin position="867"/>
        <end position="877"/>
    </location>
</feature>
<dbReference type="SMART" id="SM00382">
    <property type="entry name" value="AAA"/>
    <property type="match status" value="1"/>
</dbReference>
<feature type="compositionally biased region" description="Polar residues" evidence="8">
    <location>
        <begin position="147"/>
        <end position="184"/>
    </location>
</feature>
<feature type="region of interest" description="Disordered" evidence="8">
    <location>
        <begin position="1028"/>
        <end position="1261"/>
    </location>
</feature>
<dbReference type="PANTHER" id="PTHR12784:SF18">
    <property type="entry name" value="NEURON NAVIGATOR 3"/>
    <property type="match status" value="1"/>
</dbReference>
<dbReference type="GO" id="GO:0005524">
    <property type="term" value="F:ATP binding"/>
    <property type="evidence" value="ECO:0007669"/>
    <property type="project" value="InterPro"/>
</dbReference>
<feature type="compositionally biased region" description="Low complexity" evidence="8">
    <location>
        <begin position="1401"/>
        <end position="1412"/>
    </location>
</feature>
<dbReference type="InterPro" id="IPR027417">
    <property type="entry name" value="P-loop_NTPase"/>
</dbReference>
<dbReference type="GO" id="GO:0022008">
    <property type="term" value="P:neurogenesis"/>
    <property type="evidence" value="ECO:0007669"/>
    <property type="project" value="InterPro"/>
</dbReference>
<feature type="compositionally biased region" description="Polar residues" evidence="8">
    <location>
        <begin position="1390"/>
        <end position="1400"/>
    </location>
</feature>
<feature type="compositionally biased region" description="Polar residues" evidence="8">
    <location>
        <begin position="923"/>
        <end position="932"/>
    </location>
</feature>
<feature type="compositionally biased region" description="Low complexity" evidence="8">
    <location>
        <begin position="1197"/>
        <end position="1207"/>
    </location>
</feature>
<feature type="compositionally biased region" description="Basic and acidic residues" evidence="8">
    <location>
        <begin position="1380"/>
        <end position="1389"/>
    </location>
</feature>
<dbReference type="Pfam" id="PF25408">
    <property type="entry name" value="AAA_lid_NAV1"/>
    <property type="match status" value="1"/>
</dbReference>
<dbReference type="GeneID" id="114002052"/>
<dbReference type="PANTHER" id="PTHR12784">
    <property type="entry name" value="STEERIN"/>
    <property type="match status" value="1"/>
</dbReference>
<feature type="compositionally biased region" description="Gly residues" evidence="8">
    <location>
        <begin position="1240"/>
        <end position="1249"/>
    </location>
</feature>
<feature type="region of interest" description="Disordered" evidence="8">
    <location>
        <begin position="1609"/>
        <end position="1696"/>
    </location>
</feature>
<name>A0A6J2IUT5_9PASS</name>
<dbReference type="PROSITE" id="PS50021">
    <property type="entry name" value="CH"/>
    <property type="match status" value="1"/>
</dbReference>
<organism evidence="10 11">
    <name type="scientific">Pipra filicauda</name>
    <name type="common">Wire-tailed manakin</name>
    <dbReference type="NCBI Taxonomy" id="649802"/>
    <lineage>
        <taxon>Eukaryota</taxon>
        <taxon>Metazoa</taxon>
        <taxon>Chordata</taxon>
        <taxon>Craniata</taxon>
        <taxon>Vertebrata</taxon>
        <taxon>Euteleostomi</taxon>
        <taxon>Archelosauria</taxon>
        <taxon>Archosauria</taxon>
        <taxon>Dinosauria</taxon>
        <taxon>Saurischia</taxon>
        <taxon>Theropoda</taxon>
        <taxon>Coelurosauria</taxon>
        <taxon>Aves</taxon>
        <taxon>Neognathae</taxon>
        <taxon>Neoaves</taxon>
        <taxon>Telluraves</taxon>
        <taxon>Australaves</taxon>
        <taxon>Passeriformes</taxon>
        <taxon>Pipridae</taxon>
        <taxon>Pipra</taxon>
    </lineage>
</organism>
<dbReference type="SUPFAM" id="SSF47576">
    <property type="entry name" value="Calponin-homology domain, CH-domain"/>
    <property type="match status" value="1"/>
</dbReference>
<feature type="compositionally biased region" description="Polar residues" evidence="8">
    <location>
        <begin position="1131"/>
        <end position="1140"/>
    </location>
</feature>
<proteinExistence type="inferred from homology"/>
<feature type="compositionally biased region" description="Low complexity" evidence="8">
    <location>
        <begin position="1781"/>
        <end position="1796"/>
    </location>
</feature>
<feature type="region of interest" description="Disordered" evidence="8">
    <location>
        <begin position="2275"/>
        <end position="2299"/>
    </location>
</feature>
<feature type="compositionally biased region" description="Polar residues" evidence="8">
    <location>
        <begin position="1349"/>
        <end position="1362"/>
    </location>
</feature>
<feature type="compositionally biased region" description="Low complexity" evidence="8">
    <location>
        <begin position="531"/>
        <end position="547"/>
    </location>
</feature>
<dbReference type="Proteomes" id="UP000504627">
    <property type="component" value="Unplaced"/>
</dbReference>
<feature type="region of interest" description="Disordered" evidence="8">
    <location>
        <begin position="1765"/>
        <end position="1796"/>
    </location>
</feature>
<feature type="region of interest" description="Disordered" evidence="8">
    <location>
        <begin position="1348"/>
        <end position="1412"/>
    </location>
</feature>
<protein>
    <recommendedName>
        <fullName evidence="6">Neuron navigator 3</fullName>
    </recommendedName>
</protein>
<gene>
    <name evidence="11" type="primary">NAV3</name>
</gene>
<keyword evidence="10" id="KW-1185">Reference proteome</keyword>
<feature type="region of interest" description="Disordered" evidence="8">
    <location>
        <begin position="818"/>
        <end position="1015"/>
    </location>
</feature>
<evidence type="ECO:0000256" key="8">
    <source>
        <dbReference type="SAM" id="MobiDB-lite"/>
    </source>
</evidence>
<evidence type="ECO:0000259" key="9">
    <source>
        <dbReference type="PROSITE" id="PS50021"/>
    </source>
</evidence>
<dbReference type="Gene3D" id="3.40.50.300">
    <property type="entry name" value="P-loop containing nucleotide triphosphate hydrolases"/>
    <property type="match status" value="1"/>
</dbReference>
<dbReference type="SUPFAM" id="SSF52540">
    <property type="entry name" value="P-loop containing nucleoside triphosphate hydrolases"/>
    <property type="match status" value="2"/>
</dbReference>
<dbReference type="CDD" id="cd00009">
    <property type="entry name" value="AAA"/>
    <property type="match status" value="1"/>
</dbReference>